<evidence type="ECO:0000256" key="9">
    <source>
        <dbReference type="ARBA" id="ARBA00022837"/>
    </source>
</evidence>
<name>A0A9W9CCJ8_9PLEO</name>
<keyword evidence="7 12" id="KW-0732">Signal</keyword>
<evidence type="ECO:0000256" key="8">
    <source>
        <dbReference type="ARBA" id="ARBA00022801"/>
    </source>
</evidence>
<evidence type="ECO:0000256" key="6">
    <source>
        <dbReference type="ARBA" id="ARBA00022723"/>
    </source>
</evidence>
<keyword evidence="9" id="KW-0106">Calcium</keyword>
<dbReference type="GO" id="GO:0004185">
    <property type="term" value="F:serine-type carboxypeptidase activity"/>
    <property type="evidence" value="ECO:0007669"/>
    <property type="project" value="InterPro"/>
</dbReference>
<dbReference type="PANTHER" id="PTHR33938">
    <property type="entry name" value="FERULOYL ESTERASE B-RELATED"/>
    <property type="match status" value="1"/>
</dbReference>
<keyword evidence="4" id="KW-0121">Carboxypeptidase</keyword>
<dbReference type="PROSITE" id="PS00560">
    <property type="entry name" value="CARBOXYPEPT_SER_HIS"/>
    <property type="match status" value="1"/>
</dbReference>
<accession>A0A9W9CCJ8</accession>
<dbReference type="InterPro" id="IPR001563">
    <property type="entry name" value="Peptidase_S10"/>
</dbReference>
<comment type="similarity">
    <text evidence="1 12">Belongs to the tannase family.</text>
</comment>
<dbReference type="Gene3D" id="1.10.287.410">
    <property type="match status" value="1"/>
</dbReference>
<dbReference type="GO" id="GO:0030600">
    <property type="term" value="F:feruloyl esterase activity"/>
    <property type="evidence" value="ECO:0007669"/>
    <property type="project" value="UniProtKB-ARBA"/>
</dbReference>
<proteinExistence type="inferred from homology"/>
<organism evidence="13 14">
    <name type="scientific">Didymosphaeria variabile</name>
    <dbReference type="NCBI Taxonomy" id="1932322"/>
    <lineage>
        <taxon>Eukaryota</taxon>
        <taxon>Fungi</taxon>
        <taxon>Dikarya</taxon>
        <taxon>Ascomycota</taxon>
        <taxon>Pezizomycotina</taxon>
        <taxon>Dothideomycetes</taxon>
        <taxon>Pleosporomycetidae</taxon>
        <taxon>Pleosporales</taxon>
        <taxon>Massarineae</taxon>
        <taxon>Didymosphaeriaceae</taxon>
        <taxon>Didymosphaeria</taxon>
    </lineage>
</organism>
<sequence length="1135" mass="123131">MRSIVSFLATAAVFAGLASAAPSIKHDRRSLVEREGVVYNVFEHAATGAKIEFVNNSGICETTPGVNQYSGYLSVGTNMNMWFWFFEARQNPSTAPLAAWFNGGPGCSSMIGLFQENGPCKFPLGGSSTKPVNNTFSFNNYANMLYIDQPIGVGFSYGTDSVTSTETAAPYVYKLIQAFYASFPQYESRDFGIFTESYGGHYGPEFAKYILDQNKANAGEKINIVALGINNGWFDAKIQEPAYATYLYNNSHKPLISKSQYTSYINAYNSKCLPAINTCYSSGTNSACSNANNVCYNAIEGPLSSVADFDVYDVRAPSNDPEPPETYVDYLTSAAVVKAIGAKSTYTECSDSAGNKFSPSGDNPRSFLDELSDVVSAGITTLIWAGDADWICNWYGVQDVVNQVTYSDQTAFRAKTLGPYKVNGKEGGQFKTQGNLSFLRVYDAGHEVPYYQPELALQAFIQTMKKGTELLSGLDLAPEVVADLADVRDFIVEHCHNLKQKTWQRVGLYNVYLQNKRNLRLVTTNCAVPKAIYAASAIDSIQEMCSAGVEKLLATAATAATLEDVCTVENVQSALPADGDILGINLLPDTITAAAVYNASTGGGMMKRQEGGSTSSATYSYCNVTVSYTHTGKNDTIPVIFALPQPSDFKNRFYLSGGGGFSLSSSATGGLSYGAASGATSAGYDAFNNAYDTKVLYGNGSINWDATYAFGYTALGELTKIGKPLSQAFYGSVNASKLYTYFEGCSDGGREAMSQVQRWGEEYDGVVAGAPAFRFAQQQVTHVLPSAIEQTLDYYPPPCALKKIVNATIDACDSLDGRTDGVISRTDLCMLNFNLSSIVGESYYCAGQTSTSLGFGFSKRQAPAGSSSSYQPVQNGTVTAEDIAVAQGVYDGLFNSQGERAYIGWRIGSELSDAETTWDNDTSSWAMNIPSTGGEYVTKFVQLLDLDNLSDLEGVTYDTLVDWMNTGMIRYMDSLQTTLPDLTPFQSTGGKLLHYHGESDPSIPSASSAHYWQSVRSIMYPNATDEEAQEAMADWYQFYLIPGYAHCGSNSLQPNGPAPEDNMATIIDWVENGITPSRLNATVSSGDYSGEVQQLCQWPQRPKWSGNSTDFECENDEASIDSWTYTFDAFKLPVY</sequence>
<dbReference type="OrthoDB" id="443318at2759"/>
<evidence type="ECO:0000256" key="4">
    <source>
        <dbReference type="ARBA" id="ARBA00022645"/>
    </source>
</evidence>
<dbReference type="GeneID" id="80908139"/>
<dbReference type="Pfam" id="PF07519">
    <property type="entry name" value="Tannase"/>
    <property type="match status" value="1"/>
</dbReference>
<evidence type="ECO:0000256" key="10">
    <source>
        <dbReference type="ARBA" id="ARBA00023157"/>
    </source>
</evidence>
<evidence type="ECO:0000256" key="7">
    <source>
        <dbReference type="ARBA" id="ARBA00022729"/>
    </source>
</evidence>
<evidence type="ECO:0000256" key="5">
    <source>
        <dbReference type="ARBA" id="ARBA00022670"/>
    </source>
</evidence>
<dbReference type="Gene3D" id="3.40.50.1820">
    <property type="entry name" value="alpha/beta hydrolase"/>
    <property type="match status" value="1"/>
</dbReference>
<dbReference type="EMBL" id="JAPEUX010000003">
    <property type="protein sequence ID" value="KAJ4356574.1"/>
    <property type="molecule type" value="Genomic_DNA"/>
</dbReference>
<dbReference type="Proteomes" id="UP001140513">
    <property type="component" value="Unassembled WGS sequence"/>
</dbReference>
<feature type="chain" id="PRO_5041021192" description="Carboxylic ester hydrolase" evidence="12">
    <location>
        <begin position="21"/>
        <end position="1135"/>
    </location>
</feature>
<keyword evidence="14" id="KW-1185">Reference proteome</keyword>
<dbReference type="InterPro" id="IPR033124">
    <property type="entry name" value="Ser_caboxypep_his_AS"/>
</dbReference>
<keyword evidence="8 12" id="KW-0378">Hydrolase</keyword>
<dbReference type="PRINTS" id="PR00724">
    <property type="entry name" value="CRBOXYPTASEC"/>
</dbReference>
<evidence type="ECO:0000256" key="1">
    <source>
        <dbReference type="ARBA" id="ARBA00006249"/>
    </source>
</evidence>
<evidence type="ECO:0000313" key="14">
    <source>
        <dbReference type="Proteomes" id="UP001140513"/>
    </source>
</evidence>
<dbReference type="EC" id="3.1.1.-" evidence="12"/>
<dbReference type="GO" id="GO:0046872">
    <property type="term" value="F:metal ion binding"/>
    <property type="evidence" value="ECO:0007669"/>
    <property type="project" value="UniProtKB-KW"/>
</dbReference>
<dbReference type="PROSITE" id="PS00131">
    <property type="entry name" value="CARBOXYPEPT_SER_SER"/>
    <property type="match status" value="1"/>
</dbReference>
<dbReference type="PANTHER" id="PTHR33938:SF7">
    <property type="entry name" value="CARBOXYLIC ESTER HYDROLASE"/>
    <property type="match status" value="1"/>
</dbReference>
<evidence type="ECO:0000256" key="3">
    <source>
        <dbReference type="ARBA" id="ARBA00022487"/>
    </source>
</evidence>
<keyword evidence="3" id="KW-0719">Serine esterase</keyword>
<evidence type="ECO:0000313" key="13">
    <source>
        <dbReference type="EMBL" id="KAJ4356574.1"/>
    </source>
</evidence>
<dbReference type="AlphaFoldDB" id="A0A9W9CCJ8"/>
<keyword evidence="10" id="KW-1015">Disulfide bond</keyword>
<dbReference type="SUPFAM" id="SSF53474">
    <property type="entry name" value="alpha/beta-Hydrolases"/>
    <property type="match status" value="2"/>
</dbReference>
<dbReference type="GO" id="GO:0006508">
    <property type="term" value="P:proteolysis"/>
    <property type="evidence" value="ECO:0007669"/>
    <property type="project" value="UniProtKB-KW"/>
</dbReference>
<evidence type="ECO:0000256" key="2">
    <source>
        <dbReference type="ARBA" id="ARBA00009431"/>
    </source>
</evidence>
<feature type="signal peptide" evidence="12">
    <location>
        <begin position="1"/>
        <end position="20"/>
    </location>
</feature>
<dbReference type="InterPro" id="IPR011118">
    <property type="entry name" value="Tannase/feruloyl_esterase"/>
</dbReference>
<dbReference type="InterPro" id="IPR018202">
    <property type="entry name" value="Ser_caboxypep_ser_AS"/>
</dbReference>
<keyword evidence="6" id="KW-0479">Metal-binding</keyword>
<comment type="caution">
    <text evidence="13">The sequence shown here is derived from an EMBL/GenBank/DDBJ whole genome shotgun (WGS) entry which is preliminary data.</text>
</comment>
<keyword evidence="5" id="KW-0645">Protease</keyword>
<gene>
    <name evidence="13" type="ORF">N0V89_004609</name>
</gene>
<dbReference type="Pfam" id="PF00450">
    <property type="entry name" value="Peptidase_S10"/>
    <property type="match status" value="1"/>
</dbReference>
<reference evidence="13" key="1">
    <citation type="submission" date="2022-10" db="EMBL/GenBank/DDBJ databases">
        <title>Tapping the CABI collections for fungal endophytes: first genome assemblies for Collariella, Neodidymelliopsis, Ascochyta clinopodiicola, Didymella pomorum, Didymosphaeria variabile, Neocosmospora piperis and Neocucurbitaria cava.</title>
        <authorList>
            <person name="Hill R."/>
        </authorList>
    </citation>
    <scope>NUCLEOTIDE SEQUENCE</scope>
    <source>
        <strain evidence="13">IMI 356815</strain>
    </source>
</reference>
<dbReference type="InterPro" id="IPR029058">
    <property type="entry name" value="AB_hydrolase_fold"/>
</dbReference>
<evidence type="ECO:0000256" key="11">
    <source>
        <dbReference type="ARBA" id="ARBA00023180"/>
    </source>
</evidence>
<comment type="similarity">
    <text evidence="2">Belongs to the peptidase S10 family.</text>
</comment>
<dbReference type="RefSeq" id="XP_056073700.1">
    <property type="nucleotide sequence ID" value="XM_056213392.1"/>
</dbReference>
<protein>
    <recommendedName>
        <fullName evidence="12">Carboxylic ester hydrolase</fullName>
        <ecNumber evidence="12">3.1.1.-</ecNumber>
    </recommendedName>
</protein>
<evidence type="ECO:0000256" key="12">
    <source>
        <dbReference type="RuleBase" id="RU361238"/>
    </source>
</evidence>
<keyword evidence="11" id="KW-0325">Glycoprotein</keyword>